<dbReference type="GO" id="GO:0010008">
    <property type="term" value="C:endosome membrane"/>
    <property type="evidence" value="ECO:0007669"/>
    <property type="project" value="TreeGrafter"/>
</dbReference>
<name>A0A8T2QMX0_CERRI</name>
<dbReference type="GO" id="GO:0007032">
    <property type="term" value="P:endosome organization"/>
    <property type="evidence" value="ECO:0007669"/>
    <property type="project" value="InterPro"/>
</dbReference>
<dbReference type="PANTHER" id="PTHR36983">
    <property type="entry name" value="DNAJ HOMOLOG SUBFAMILY C MEMBER 13"/>
    <property type="match status" value="1"/>
</dbReference>
<dbReference type="Pfam" id="PF19432">
    <property type="entry name" value="RME-8_N"/>
    <property type="match status" value="1"/>
</dbReference>
<accession>A0A8T2QMX0</accession>
<dbReference type="GO" id="GO:0006898">
    <property type="term" value="P:receptor-mediated endocytosis"/>
    <property type="evidence" value="ECO:0007669"/>
    <property type="project" value="TreeGrafter"/>
</dbReference>
<dbReference type="PANTHER" id="PTHR36983:SF3">
    <property type="entry name" value="DNAJ HOMOLOGUE SUBFAMILY C GRV2_DNAJC13 N-TERMINAL DOMAIN-CONTAINING PROTEIN"/>
    <property type="match status" value="1"/>
</dbReference>
<feature type="domain" description="DnaJ homologue subfamily C GRV2/DNAJC13 N-terminal" evidence="1">
    <location>
        <begin position="43"/>
        <end position="646"/>
    </location>
</feature>
<proteinExistence type="predicted"/>
<protein>
    <recommendedName>
        <fullName evidence="1">DnaJ homologue subfamily C GRV2/DNAJC13 N-terminal domain-containing protein</fullName>
    </recommendedName>
</protein>
<sequence>MDYRKFLVRQPGSGGRAVKGVTRLLRVLDNGISISPILPSNNGTPIEYSYEQISNAVPSTEDETELKIDVINVNGRTETLRFICDSRSALLTALLNNLDDLDSSGIDFPLKKHSHQRAGLVDTILRVRRVSIVKMISSGVRQERRKINPDKKLNFVDISKLEILSDDEHVVLLYFKSRIMRLSLKDISPFLQTIQQNMKRFLNKNIEVSKITSSMMVDNISAFVRKMDNHSVLYSFQAFKRIDSRKGERPRILSITKEHLLERLCDEVTAVYSLTDVLGIVIREDDTKEVVIEFKSWRPTKYILEARDDFLACLADVMESAKLPHFSLHLEDFLPHMFPEKPPQLYLGECEQYYINRILTTSDASNYTNLHSVLKEYACNIDVGDSQCSDSRILRKVAEVLGSCDGNLSLATCCCLVLQRLLSSRPCFEVVKNMPEVSSALIQCVHSRNFVLSYLAAHTIRAAISFVNEAVAIDKISIPKLEFANRGVFLSEDNVQQLISLLHMLALAKNTALQLYGILQAFLSAVSSPTYEMDVAHGWAKMFEACIIGSAGIFCNLCRSKNAVVYRSNSIFLKTMLIKASPPIASQLQKVCLDRATMLIYLKDALFSNDEELRSISGNLIYLMVEGNKGSKKLLDALLPKSIMHLYSAKVIQMGVQKGEMSNRFSLWMEILDLLRKDNILTPILVWDETKRLELKKYLEDEVEAFYAMAENDKDLLFNHSEVQLLSLSSSEGAGSIVDGVHLELLVDHYPPADDPRIEFWKLRDPLSTFEAVLQAMILGFTPLFGQNNLPEVDLRLAAHVLSWIYERHAEDIQHCLGKLNVIEVILGMLREVIDSEHQVFVFKLVVFLLDSVEIGGKDNALRFLNAGGATVLIPLIVLSLYKCCRDKNAFECDAWNTSDRKYSRFHETVLVKHSSGQIRTVRVPSGRFYEVLDKAAQDGSVDAKEGVHWQNDGVHEKLQLGLSLDLLEAIMRSSGIDSNIREFPPPVACSHLSKEELLCHLVQVLLWAKGSVFGRILDILAYVVRVNNAAMNRLYKLGAFEILLWKLLAGDLADSDKVSIVGFIQQCHLLQDPDSVFNGSDYLKAEEQFPWRSSILRLFLPEGMILKMMSEGGDSFTSLLNSEHKSPEVIWSEEMRQHLLEFLNTELGPFVKFRASDPLALYIHVPKAPLVYPELSESVFVAPFYVEQLLDVERFPNYQINDPVTFLSGLASELRKCSTNLMKSGSTMSATSILRKDLSRIQLLLKAEAYMVQRFPELPAPSDMESIVINLANPALRTCLTQKEEAPSAVIDTLVYATRILRHYCKGVLRDTEVPKASLNFVMSVLSLCTNLEDDGIISQDSKISIPFESALGGALFVLGTIASSRAGRDQLWEDARWKKGFWNTLVSASEDAVSATSDGPSPVAFAALSCLKYFAEDTSFCDRLLREGWYLPLLLLAVPSADVAVLKSNNSKSAILYSSADVLGSLVRALMRANSSLKPQSQESVYGVIARLIPKPLLTCLLQEEGPEKFIAAVSSEFMHPEGVWTCDMRVELLEGICSRLQIQSDARSAGKFGMTDEMEWLQSFEYECLNEEVRAEGLYVRGLSSNSWEGFVLPDGNSYIDVMQNYLLAHKAHLLMNVIQEVKVPIDLCIDDEDENQLLLDSTEPEEIPKVPVFPPLPVNDINLDKHSGLVDSCLYTVSALRECLKHAVKEGRDDIILNIKYSILSDIVLSGHALPEVQIEFASFVKALAESKVGRDMVLNSDIMKALALQLWQSAAMRSRSHNDQVLMSTLEAVLLLTERITATVKATNIFSMCGLLLPVLAIFCKVNLPSLFKEDHALGEGVMETTRTPKAGQLWSVQILGQLLLAGSGISRRTKLVKDLTFWRTGSNASDSRHSTPVEGIEEATDMYELLNIIERSVEEQVDPVVLRTMVLLFPIDFLTLVAREPSKACDLYEGQHWSPLLVWDQGSRSRLKSWIEKETLKVRDTFMNEGLHSVPPWSIAGEFPPVFLRWIVANVVDNDSRPLYKDYEDVDYSRELYLGGFFMDQFLRNPEYDFGVPLEERFLREVRKAIVMGKSGGQELDFDDRRRLLLSLLLLFKLRPPLLSRHSNFDIFFPVYEFISGGNSRERRGLTQLAILLFHCIATHSDIADCMSSEDLMHTLGSLLDLQVPTSVAGFTGTDPRVCSLMLMLRLCRLSSTAVEVSLKLNIVHKLAKMVESNIDSSLQQRAGECLAVMSADKRRGNEVVKILNKFISKERKAFASWNIPVNDIRDEIVDSKTLKHFLQQRYPSSWWVSDSSDGFSESDTESTGPVTIVEASLTYSSDKLL</sequence>
<dbReference type="Proteomes" id="UP000825935">
    <property type="component" value="Chromosome 34"/>
</dbReference>
<reference evidence="2" key="1">
    <citation type="submission" date="2021-08" db="EMBL/GenBank/DDBJ databases">
        <title>WGS assembly of Ceratopteris richardii.</title>
        <authorList>
            <person name="Marchant D.B."/>
            <person name="Chen G."/>
            <person name="Jenkins J."/>
            <person name="Shu S."/>
            <person name="Leebens-Mack J."/>
            <person name="Grimwood J."/>
            <person name="Schmutz J."/>
            <person name="Soltis P."/>
            <person name="Soltis D."/>
            <person name="Chen Z.-H."/>
        </authorList>
    </citation>
    <scope>NUCLEOTIDE SEQUENCE</scope>
    <source>
        <strain evidence="2">Whitten #5841</strain>
        <tissue evidence="2">Leaf</tissue>
    </source>
</reference>
<dbReference type="InterPro" id="IPR044978">
    <property type="entry name" value="GRV2/DNAJC13"/>
</dbReference>
<dbReference type="OMA" id="WWALCSA"/>
<dbReference type="OrthoDB" id="69656at2759"/>
<organism evidence="2 3">
    <name type="scientific">Ceratopteris richardii</name>
    <name type="common">Triangle waterfern</name>
    <dbReference type="NCBI Taxonomy" id="49495"/>
    <lineage>
        <taxon>Eukaryota</taxon>
        <taxon>Viridiplantae</taxon>
        <taxon>Streptophyta</taxon>
        <taxon>Embryophyta</taxon>
        <taxon>Tracheophyta</taxon>
        <taxon>Polypodiopsida</taxon>
        <taxon>Polypodiidae</taxon>
        <taxon>Polypodiales</taxon>
        <taxon>Pteridineae</taxon>
        <taxon>Pteridaceae</taxon>
        <taxon>Parkerioideae</taxon>
        <taxon>Ceratopteris</taxon>
    </lineage>
</organism>
<dbReference type="EMBL" id="CM035439">
    <property type="protein sequence ID" value="KAH7284661.1"/>
    <property type="molecule type" value="Genomic_DNA"/>
</dbReference>
<evidence type="ECO:0000259" key="1">
    <source>
        <dbReference type="Pfam" id="PF19432"/>
    </source>
</evidence>
<keyword evidence="3" id="KW-1185">Reference proteome</keyword>
<gene>
    <name evidence="2" type="ORF">KP509_34G065300</name>
</gene>
<dbReference type="InterPro" id="IPR045802">
    <property type="entry name" value="GRV2/DNAJC13_N"/>
</dbReference>
<evidence type="ECO:0000313" key="3">
    <source>
        <dbReference type="Proteomes" id="UP000825935"/>
    </source>
</evidence>
<evidence type="ECO:0000313" key="2">
    <source>
        <dbReference type="EMBL" id="KAH7284661.1"/>
    </source>
</evidence>
<dbReference type="GO" id="GO:2000641">
    <property type="term" value="P:regulation of early endosome to late endosome transport"/>
    <property type="evidence" value="ECO:0007669"/>
    <property type="project" value="InterPro"/>
</dbReference>
<comment type="caution">
    <text evidence="2">The sequence shown here is derived from an EMBL/GenBank/DDBJ whole genome shotgun (WGS) entry which is preliminary data.</text>
</comment>